<protein>
    <submittedName>
        <fullName evidence="2">Uncharacterized protein</fullName>
    </submittedName>
</protein>
<dbReference type="RefSeq" id="WP_123608732.1">
    <property type="nucleotide sequence ID" value="NZ_RJVG01000003.1"/>
</dbReference>
<evidence type="ECO:0000313" key="3">
    <source>
        <dbReference type="Proteomes" id="UP000273083"/>
    </source>
</evidence>
<reference evidence="2 3" key="1">
    <citation type="submission" date="2018-11" db="EMBL/GenBank/DDBJ databases">
        <title>Genomic Encyclopedia of Type Strains, Phase IV (KMG-IV): sequencing the most valuable type-strain genomes for metagenomic binning, comparative biology and taxonomic classification.</title>
        <authorList>
            <person name="Goeker M."/>
        </authorList>
    </citation>
    <scope>NUCLEOTIDE SEQUENCE [LARGE SCALE GENOMIC DNA]</scope>
    <source>
        <strain evidence="2 3">DSM 26537</strain>
    </source>
</reference>
<keyword evidence="3" id="KW-1185">Reference proteome</keyword>
<name>A0A3N1XSR3_9FIRM</name>
<dbReference type="Proteomes" id="UP000273083">
    <property type="component" value="Unassembled WGS sequence"/>
</dbReference>
<dbReference type="AlphaFoldDB" id="A0A3N1XSR3"/>
<dbReference type="EMBL" id="RJVG01000003">
    <property type="protein sequence ID" value="ROR29288.1"/>
    <property type="molecule type" value="Genomic_DNA"/>
</dbReference>
<comment type="caution">
    <text evidence="2">The sequence shown here is derived from an EMBL/GenBank/DDBJ whole genome shotgun (WGS) entry which is preliminary data.</text>
</comment>
<evidence type="ECO:0000313" key="2">
    <source>
        <dbReference type="EMBL" id="ROR29288.1"/>
    </source>
</evidence>
<keyword evidence="1" id="KW-0472">Membrane</keyword>
<accession>A0A3N1XSR3</accession>
<organism evidence="2 3">
    <name type="scientific">Mobilisporobacter senegalensis</name>
    <dbReference type="NCBI Taxonomy" id="1329262"/>
    <lineage>
        <taxon>Bacteria</taxon>
        <taxon>Bacillati</taxon>
        <taxon>Bacillota</taxon>
        <taxon>Clostridia</taxon>
        <taxon>Lachnospirales</taxon>
        <taxon>Lachnospiraceae</taxon>
        <taxon>Mobilisporobacter</taxon>
    </lineage>
</organism>
<evidence type="ECO:0000256" key="1">
    <source>
        <dbReference type="SAM" id="Phobius"/>
    </source>
</evidence>
<gene>
    <name evidence="2" type="ORF">EDD66_103224</name>
</gene>
<feature type="transmembrane region" description="Helical" evidence="1">
    <location>
        <begin position="137"/>
        <end position="160"/>
    </location>
</feature>
<keyword evidence="1" id="KW-1133">Transmembrane helix</keyword>
<feature type="transmembrane region" description="Helical" evidence="1">
    <location>
        <begin position="166"/>
        <end position="185"/>
    </location>
</feature>
<proteinExistence type="predicted"/>
<sequence>MPWCPDCKMEYQEGMKTCADCGRELVEHLDDPKATEYTELVDMLEEDAATRLTDFLEFSGIRNVTSEYFEETSTWKISVNSEDIKEALKLYKAFLTAETSEEEKLEYLQSAKEESYKTHTYVKKEEKYNDFKSSVTVFIPFGILGIVFLILNVVGVLHFISSTFQIVVLGLCFIAFIYVGVTSIFRLKSLKEEIMEEHDNTSSITEWMKDNITEEVLSEVTDENNSDEINYIHRTDKMKEMILEQFGNMDENFVDQLIEDYYNEYLDPK</sequence>
<keyword evidence="1" id="KW-0812">Transmembrane</keyword>